<evidence type="ECO:0000256" key="3">
    <source>
        <dbReference type="ARBA" id="ARBA00023239"/>
    </source>
</evidence>
<feature type="region of interest" description="Disordered" evidence="4">
    <location>
        <begin position="1"/>
        <end position="120"/>
    </location>
</feature>
<feature type="compositionally biased region" description="Polar residues" evidence="4">
    <location>
        <begin position="58"/>
        <end position="67"/>
    </location>
</feature>
<gene>
    <name evidence="6" type="ORF">LPJ61_004608</name>
</gene>
<comment type="similarity">
    <text evidence="1">Belongs to the HpcH/HpaI aldolase family.</text>
</comment>
<dbReference type="PANTHER" id="PTHR30502">
    <property type="entry name" value="2-KETO-3-DEOXY-L-RHAMNONATE ALDOLASE"/>
    <property type="match status" value="1"/>
</dbReference>
<dbReference type="InterPro" id="IPR050251">
    <property type="entry name" value="HpcH-HpaI_aldolase"/>
</dbReference>
<evidence type="ECO:0000259" key="5">
    <source>
        <dbReference type="Pfam" id="PF03328"/>
    </source>
</evidence>
<evidence type="ECO:0000313" key="7">
    <source>
        <dbReference type="Proteomes" id="UP001143981"/>
    </source>
</evidence>
<dbReference type="Pfam" id="PF03328">
    <property type="entry name" value="HpcH_HpaI"/>
    <property type="match status" value="1"/>
</dbReference>
<dbReference type="InterPro" id="IPR015813">
    <property type="entry name" value="Pyrv/PenolPyrv_kinase-like_dom"/>
</dbReference>
<name>A0A9W7YAG3_9FUNG</name>
<feature type="compositionally biased region" description="Pro residues" evidence="4">
    <location>
        <begin position="83"/>
        <end position="103"/>
    </location>
</feature>
<accession>A0A9W7YAG3</accession>
<comment type="caution">
    <text evidence="6">The sequence shown here is derived from an EMBL/GenBank/DDBJ whole genome shotgun (WGS) entry which is preliminary data.</text>
</comment>
<protein>
    <recommendedName>
        <fullName evidence="5">HpcH/HpaI aldolase/citrate lyase domain-containing protein</fullName>
    </recommendedName>
</protein>
<evidence type="ECO:0000256" key="2">
    <source>
        <dbReference type="ARBA" id="ARBA00022723"/>
    </source>
</evidence>
<dbReference type="EMBL" id="JANBOI010001124">
    <property type="protein sequence ID" value="KAJ1727364.1"/>
    <property type="molecule type" value="Genomic_DNA"/>
</dbReference>
<dbReference type="GO" id="GO:0016832">
    <property type="term" value="F:aldehyde-lyase activity"/>
    <property type="evidence" value="ECO:0007669"/>
    <property type="project" value="TreeGrafter"/>
</dbReference>
<keyword evidence="3" id="KW-0456">Lyase</keyword>
<keyword evidence="2" id="KW-0479">Metal-binding</keyword>
<organism evidence="6 7">
    <name type="scientific">Coemansia biformis</name>
    <dbReference type="NCBI Taxonomy" id="1286918"/>
    <lineage>
        <taxon>Eukaryota</taxon>
        <taxon>Fungi</taxon>
        <taxon>Fungi incertae sedis</taxon>
        <taxon>Zoopagomycota</taxon>
        <taxon>Kickxellomycotina</taxon>
        <taxon>Kickxellomycetes</taxon>
        <taxon>Kickxellales</taxon>
        <taxon>Kickxellaceae</taxon>
        <taxon>Coemansia</taxon>
    </lineage>
</organism>
<keyword evidence="7" id="KW-1185">Reference proteome</keyword>
<feature type="compositionally biased region" description="Low complexity" evidence="4">
    <location>
        <begin position="72"/>
        <end position="82"/>
    </location>
</feature>
<dbReference type="Gene3D" id="3.20.20.60">
    <property type="entry name" value="Phosphoenolpyruvate-binding domains"/>
    <property type="match status" value="1"/>
</dbReference>
<dbReference type="InterPro" id="IPR040442">
    <property type="entry name" value="Pyrv_kinase-like_dom_sf"/>
</dbReference>
<proteinExistence type="inferred from homology"/>
<dbReference type="SUPFAM" id="SSF51621">
    <property type="entry name" value="Phosphoenolpyruvate/pyruvate domain"/>
    <property type="match status" value="1"/>
</dbReference>
<dbReference type="AlphaFoldDB" id="A0A9W7YAG3"/>
<reference evidence="6" key="1">
    <citation type="submission" date="2022-07" db="EMBL/GenBank/DDBJ databases">
        <title>Phylogenomic reconstructions and comparative analyses of Kickxellomycotina fungi.</title>
        <authorList>
            <person name="Reynolds N.K."/>
            <person name="Stajich J.E."/>
            <person name="Barry K."/>
            <person name="Grigoriev I.V."/>
            <person name="Crous P."/>
            <person name="Smith M.E."/>
        </authorList>
    </citation>
    <scope>NUCLEOTIDE SEQUENCE</scope>
    <source>
        <strain evidence="6">BCRC 34381</strain>
    </source>
</reference>
<feature type="compositionally biased region" description="Low complexity" evidence="4">
    <location>
        <begin position="104"/>
        <end position="120"/>
    </location>
</feature>
<evidence type="ECO:0000256" key="1">
    <source>
        <dbReference type="ARBA" id="ARBA00005568"/>
    </source>
</evidence>
<evidence type="ECO:0000313" key="6">
    <source>
        <dbReference type="EMBL" id="KAJ1727364.1"/>
    </source>
</evidence>
<dbReference type="GO" id="GO:0005737">
    <property type="term" value="C:cytoplasm"/>
    <property type="evidence" value="ECO:0007669"/>
    <property type="project" value="TreeGrafter"/>
</dbReference>
<dbReference type="OrthoDB" id="1621678at2759"/>
<feature type="compositionally biased region" description="Low complexity" evidence="4">
    <location>
        <begin position="38"/>
        <end position="57"/>
    </location>
</feature>
<dbReference type="GO" id="GO:0046872">
    <property type="term" value="F:metal ion binding"/>
    <property type="evidence" value="ECO:0007669"/>
    <property type="project" value="UniProtKB-KW"/>
</dbReference>
<dbReference type="PANTHER" id="PTHR30502:SF0">
    <property type="entry name" value="PHOSPHOENOLPYRUVATE CARBOXYLASE FAMILY PROTEIN"/>
    <property type="match status" value="1"/>
</dbReference>
<dbReference type="Proteomes" id="UP001143981">
    <property type="component" value="Unassembled WGS sequence"/>
</dbReference>
<evidence type="ECO:0000256" key="4">
    <source>
        <dbReference type="SAM" id="MobiDB-lite"/>
    </source>
</evidence>
<feature type="domain" description="HpcH/HpaI aldolase/citrate lyase" evidence="5">
    <location>
        <begin position="134"/>
        <end position="323"/>
    </location>
</feature>
<dbReference type="InterPro" id="IPR005000">
    <property type="entry name" value="Aldolase/citrate-lyase_domain"/>
</dbReference>
<sequence length="378" mass="40732">MDPRMRSQGGGFPSRHSGYPLTPSIQPSIQPPPPSHPSHPSHSAHPVHPIHHPPQQSGMSPPRSQQHVRYYPSPSSGQIPQQQGPPPPRQGAPLPPQGMPPSRRPSQTPSPQTSSSGNLLSRLRYKLRRRIPVFGVWLTIPSPVTARALAAQGFDWACIDMEHTPLSPALMAEMVSAVASSGTCVPIVRVPSHSPEWFKWALDAGAHGVIVPMVNTPEELLNAQRLCRYPPAGKRSMGAYFAPNVFGLRGPRAVSDYVDYVSKEILVIPQIESVEGAVNLPNMLKAGGVDAVFVGPYDLSASVRGAPDMQVQDVMAHVEQSAKEYEVPLGIYAASGAAAGAKHRDGYTMIVAANDIECLMSSAADNLDRARGEARHFR</sequence>